<dbReference type="EMBL" id="SNRW01001240">
    <property type="protein sequence ID" value="KAA6397181.1"/>
    <property type="molecule type" value="Genomic_DNA"/>
</dbReference>
<proteinExistence type="predicted"/>
<name>A0A5J4WQF0_9EUKA</name>
<feature type="compositionally biased region" description="Basic and acidic residues" evidence="2">
    <location>
        <begin position="538"/>
        <end position="548"/>
    </location>
</feature>
<accession>A0A5J4WQF0</accession>
<keyword evidence="1" id="KW-0175">Coiled coil</keyword>
<feature type="compositionally biased region" description="Basic and acidic residues" evidence="2">
    <location>
        <begin position="409"/>
        <end position="438"/>
    </location>
</feature>
<feature type="compositionally biased region" description="Polar residues" evidence="2">
    <location>
        <begin position="505"/>
        <end position="528"/>
    </location>
</feature>
<evidence type="ECO:0000256" key="1">
    <source>
        <dbReference type="SAM" id="Coils"/>
    </source>
</evidence>
<organism evidence="3 4">
    <name type="scientific">Streblomastix strix</name>
    <dbReference type="NCBI Taxonomy" id="222440"/>
    <lineage>
        <taxon>Eukaryota</taxon>
        <taxon>Metamonada</taxon>
        <taxon>Preaxostyla</taxon>
        <taxon>Oxymonadida</taxon>
        <taxon>Streblomastigidae</taxon>
        <taxon>Streblomastix</taxon>
    </lineage>
</organism>
<feature type="compositionally biased region" description="Polar residues" evidence="2">
    <location>
        <begin position="639"/>
        <end position="650"/>
    </location>
</feature>
<protein>
    <submittedName>
        <fullName evidence="3">Uncharacterized protein</fullName>
    </submittedName>
</protein>
<feature type="compositionally biased region" description="Basic and acidic residues" evidence="2">
    <location>
        <begin position="476"/>
        <end position="504"/>
    </location>
</feature>
<gene>
    <name evidence="3" type="ORF">EZS28_007290</name>
</gene>
<dbReference type="Proteomes" id="UP000324800">
    <property type="component" value="Unassembled WGS sequence"/>
</dbReference>
<feature type="compositionally biased region" description="Basic and acidic residues" evidence="2">
    <location>
        <begin position="447"/>
        <end position="458"/>
    </location>
</feature>
<dbReference type="AlphaFoldDB" id="A0A5J4WQF0"/>
<feature type="region of interest" description="Disordered" evidence="2">
    <location>
        <begin position="476"/>
        <end position="687"/>
    </location>
</feature>
<reference evidence="3 4" key="1">
    <citation type="submission" date="2019-03" db="EMBL/GenBank/DDBJ databases">
        <title>Single cell metagenomics reveals metabolic interactions within the superorganism composed of flagellate Streblomastix strix and complex community of Bacteroidetes bacteria on its surface.</title>
        <authorList>
            <person name="Treitli S.C."/>
            <person name="Kolisko M."/>
            <person name="Husnik F."/>
            <person name="Keeling P."/>
            <person name="Hampl V."/>
        </authorList>
    </citation>
    <scope>NUCLEOTIDE SEQUENCE [LARGE SCALE GENOMIC DNA]</scope>
    <source>
        <strain evidence="3">ST1C</strain>
    </source>
</reference>
<feature type="coiled-coil region" evidence="1">
    <location>
        <begin position="39"/>
        <end position="73"/>
    </location>
</feature>
<feature type="compositionally biased region" description="Basic and acidic residues" evidence="2">
    <location>
        <begin position="563"/>
        <end position="573"/>
    </location>
</feature>
<evidence type="ECO:0000313" key="3">
    <source>
        <dbReference type="EMBL" id="KAA6397181.1"/>
    </source>
</evidence>
<feature type="region of interest" description="Disordered" evidence="2">
    <location>
        <begin position="409"/>
        <end position="458"/>
    </location>
</feature>
<evidence type="ECO:0000256" key="2">
    <source>
        <dbReference type="SAM" id="MobiDB-lite"/>
    </source>
</evidence>
<comment type="caution">
    <text evidence="3">The sequence shown here is derived from an EMBL/GenBank/DDBJ whole genome shotgun (WGS) entry which is preliminary data.</text>
</comment>
<feature type="compositionally biased region" description="Basic and acidic residues" evidence="2">
    <location>
        <begin position="600"/>
        <end position="611"/>
    </location>
</feature>
<evidence type="ECO:0000313" key="4">
    <source>
        <dbReference type="Proteomes" id="UP000324800"/>
    </source>
</evidence>
<feature type="compositionally biased region" description="Acidic residues" evidence="2">
    <location>
        <begin position="574"/>
        <end position="592"/>
    </location>
</feature>
<sequence>MQPFYPRPNPSSAGEKSFADVRKAAKDVVRQSVNEKIQAENASKEIIKIEAEISSLEKQLQKLQVENAALLSLHKTAIGRSETINLQNEKVKNILTITTDACSAAEKKLGSLCMRNELLEKSVALIQQRIQAIEPTLVVIAECSLMGFEDQREMIQKDIAELKMQIENLQENINCCKDESRQIEERQDELDMKQEEERRNILEILEEFKNSNEQIELLQKDLNAKNEDQEQLIKDNQIIQQFILIAQEDENWEKKKYQQEKEDEEWKREEEEYQKEIDQMKLDHDTNENVNKNAIEERKMEEERVMRQIIQLENDLKRRTELEAALEKGQSDAYNSASKAVADQRIELEKEELEKNKVMEEGELRKKEIENEIENERRNKLKEIQKISKKKKKRRKKIIEQKEQMENTIKEIKDGKRDQEIHSKANYEKTGQVKEEFQRQSNNTLNIRDELSSKESEYKNKCEQLEIAKKQLEEKLKQQKLQQENEKKSEKEKINTEMIKDDRTQSFQYNSKKNEKQSQLQIENNEIGTQKPKKRTRIEKEKEEKEYSEQISNESQNIEDDQKEEKEEKFSENEDKEEDYSEDDKQDSDFDDQQMRKRKTSETRKFGRGESRNQSNGRKVQKNKNAGQQKQTVEKKNRTNSGQNQDINKFNQDKSEKQKPGQKPDLTNMKKENAAYKGTVKVSGSAQKQILQRRLYQEPSILKNSSINATSVKGSYKMIIDDEDPFTFSSAINGKSLPFSNTFSTTNTSIMTSTYQSSSSSSLAQSRKIGNKHQKVFGVDMDTGTGEELFSSDLFRTEE</sequence>
<feature type="compositionally biased region" description="Polar residues" evidence="2">
    <location>
        <begin position="612"/>
        <end position="631"/>
    </location>
</feature>